<sequence>MSANVKLAFTTLGCPDWPLQTIIDNSLQYGFDAIDFRGLTGEMNIYKLPEFSDRVSETKSKISDAGLYVSCFSSSVHLISEEKFAQNLEEVTQYSKLCEAFGTRYIRVFGGKVGDTNRQQAVQTAVKQASILGKIAKEHGAKILLETHDDWMAGADVRAVMEQVDPAAVGVLWDVHHPYRVIGEQPEQTWNALGQWIEYTHVKDSRAGDAPGEFHYCLNGEGDIPLNSIVELLLRKGYQGHFTLEWEKKWHPELDPAEIAFPQYVQYMRTLTEGISL</sequence>
<keyword evidence="2" id="KW-0413">Isomerase</keyword>
<keyword evidence="3" id="KW-1185">Reference proteome</keyword>
<dbReference type="OrthoDB" id="3185623at2"/>
<dbReference type="GO" id="GO:0016853">
    <property type="term" value="F:isomerase activity"/>
    <property type="evidence" value="ECO:0007669"/>
    <property type="project" value="UniProtKB-KW"/>
</dbReference>
<evidence type="ECO:0000313" key="2">
    <source>
        <dbReference type="EMBL" id="TBL72726.1"/>
    </source>
</evidence>
<evidence type="ECO:0000313" key="3">
    <source>
        <dbReference type="Proteomes" id="UP000293142"/>
    </source>
</evidence>
<dbReference type="Pfam" id="PF01261">
    <property type="entry name" value="AP_endonuc_2"/>
    <property type="match status" value="1"/>
</dbReference>
<accession>A0A4Q9DI20</accession>
<dbReference type="RefSeq" id="WP_131016912.1">
    <property type="nucleotide sequence ID" value="NZ_SIRE01000023.1"/>
</dbReference>
<evidence type="ECO:0000259" key="1">
    <source>
        <dbReference type="Pfam" id="PF01261"/>
    </source>
</evidence>
<organism evidence="2 3">
    <name type="scientific">Paenibacillus thalictri</name>
    <dbReference type="NCBI Taxonomy" id="2527873"/>
    <lineage>
        <taxon>Bacteria</taxon>
        <taxon>Bacillati</taxon>
        <taxon>Bacillota</taxon>
        <taxon>Bacilli</taxon>
        <taxon>Bacillales</taxon>
        <taxon>Paenibacillaceae</taxon>
        <taxon>Paenibacillus</taxon>
    </lineage>
</organism>
<dbReference type="InterPro" id="IPR013022">
    <property type="entry name" value="Xyl_isomerase-like_TIM-brl"/>
</dbReference>
<dbReference type="AlphaFoldDB" id="A0A4Q9DI20"/>
<comment type="caution">
    <text evidence="2">The sequence shown here is derived from an EMBL/GenBank/DDBJ whole genome shotgun (WGS) entry which is preliminary data.</text>
</comment>
<dbReference type="InterPro" id="IPR050312">
    <property type="entry name" value="IolE/XylAMocC-like"/>
</dbReference>
<feature type="domain" description="Xylose isomerase-like TIM barrel" evidence="1">
    <location>
        <begin position="26"/>
        <end position="253"/>
    </location>
</feature>
<dbReference type="EMBL" id="SIRE01000023">
    <property type="protein sequence ID" value="TBL72726.1"/>
    <property type="molecule type" value="Genomic_DNA"/>
</dbReference>
<protein>
    <submittedName>
        <fullName evidence="2">Sugar phosphate isomerase/epimerase</fullName>
    </submittedName>
</protein>
<dbReference type="PANTHER" id="PTHR12110">
    <property type="entry name" value="HYDROXYPYRUVATE ISOMERASE"/>
    <property type="match status" value="1"/>
</dbReference>
<proteinExistence type="predicted"/>
<reference evidence="2 3" key="1">
    <citation type="submission" date="2019-02" db="EMBL/GenBank/DDBJ databases">
        <title>Paenibacillus sp. nov., isolated from surface-sterilized tissue of Thalictrum simplex L.</title>
        <authorList>
            <person name="Tuo L."/>
        </authorList>
    </citation>
    <scope>NUCLEOTIDE SEQUENCE [LARGE SCALE GENOMIC DNA]</scope>
    <source>
        <strain evidence="2 3">N2SHLJ1</strain>
    </source>
</reference>
<name>A0A4Q9DI20_9BACL</name>
<gene>
    <name evidence="2" type="ORF">EYB31_28685</name>
</gene>
<dbReference type="InterPro" id="IPR036237">
    <property type="entry name" value="Xyl_isomerase-like_sf"/>
</dbReference>
<dbReference type="Proteomes" id="UP000293142">
    <property type="component" value="Unassembled WGS sequence"/>
</dbReference>
<dbReference type="SUPFAM" id="SSF51658">
    <property type="entry name" value="Xylose isomerase-like"/>
    <property type="match status" value="1"/>
</dbReference>
<dbReference type="Gene3D" id="3.20.20.150">
    <property type="entry name" value="Divalent-metal-dependent TIM barrel enzymes"/>
    <property type="match status" value="1"/>
</dbReference>